<dbReference type="STRING" id="1097556.R4XDP8"/>
<evidence type="ECO:0000256" key="9">
    <source>
        <dbReference type="SAM" id="SignalP"/>
    </source>
</evidence>
<dbReference type="GO" id="GO:0009272">
    <property type="term" value="P:fungal-type cell wall biogenesis"/>
    <property type="evidence" value="ECO:0007669"/>
    <property type="project" value="TreeGrafter"/>
</dbReference>
<name>R4XDP8_TAPDE</name>
<feature type="transmembrane region" description="Helical" evidence="8">
    <location>
        <begin position="490"/>
        <end position="510"/>
    </location>
</feature>
<dbReference type="AlphaFoldDB" id="R4XDP8"/>
<feature type="transmembrane region" description="Helical" evidence="8">
    <location>
        <begin position="403"/>
        <end position="424"/>
    </location>
</feature>
<evidence type="ECO:0000256" key="3">
    <source>
        <dbReference type="ARBA" id="ARBA00022692"/>
    </source>
</evidence>
<dbReference type="InterPro" id="IPR032800">
    <property type="entry name" value="TRP_N"/>
</dbReference>
<evidence type="ECO:0000256" key="5">
    <source>
        <dbReference type="ARBA" id="ARBA00022989"/>
    </source>
</evidence>
<keyword evidence="3 8" id="KW-0812">Transmembrane</keyword>
<dbReference type="VEuPathDB" id="FungiDB:TAPDE_004059"/>
<evidence type="ECO:0000313" key="12">
    <source>
        <dbReference type="Proteomes" id="UP000013776"/>
    </source>
</evidence>
<proteinExistence type="inferred from homology"/>
<keyword evidence="6 8" id="KW-0472">Membrane</keyword>
<dbReference type="PANTHER" id="PTHR31145">
    <property type="entry name" value="INTEGRAL MEMBRANE PROTEIN (AFU_ORTHOLOGUE AFUA_7G01610)"/>
    <property type="match status" value="1"/>
</dbReference>
<sequence length="799" mass="87060">MIRPNMLPICTFLFCLLGLVSARDRVLGTTALQTCMANSSVSASTFDVVYTPKNRTLTFDIQAVSTTAGAIVINADVYVYGIKILTKVIQPCDTQLTQLCPIEAGNIDISGNTLLSNDIASAIPGVGYSVPDIDAYVKIYIKSTTGTPLACLRADITNTRSVDVEAVSWITASIAAVALLVSLIVSGLSHPNAAAHVATNAVALLMYFQGQAIVGHLAIDLPPIIRSWTQNFQWSIGVIRVDWMQKIFTWYVKSSGGTPSTFLESGSVVTVVLQKRGLASQAASAISALTKRAVTVDPTSLVRTLSGVDRVAYTANIEVTNLFLNSVSWFFILLGVAAMSLLLFRAVVHQLARRGKLGPDKFVEFRQGWKVVLKGMMYRLILICYPAMTLVCTWEMYSRHSAGCVALAIVLWVVLTALLGYAAFRVVRLARRSLALHKNAAYILFSDPKQMSRWGFLYVQFRAAVYWFVLPLLVYYFLKGAIAGLGQHSQIFQSFAFFVIEVVFFLGVVIIRPFMDRRTNIFNIAISSVNLFNATLMLFFTPAFGIRETVSGIMGLVFFIVNAAFATILLIMIICSCCYALFAKNPDLRYQRMKDERNSYLKSKINLDSNTELEQISSNSSTGRRKEMFSEADITEDYSKGLDNSGYPSTTSLVAPNALHPNHIPGSPATSEHDALFAPNIAPSDRLSHDSHGGLARPKDTHSPNLRTLSPALGAPLAGGRRSPAVPNFSSPSGYTQQGAFTQQNTAYHAPVPRPAVALPQLNDDLRAPALPFAAAPSRTASPAGSDNGDRWRVGVGYH</sequence>
<evidence type="ECO:0000259" key="10">
    <source>
        <dbReference type="SMART" id="SM01320"/>
    </source>
</evidence>
<feature type="transmembrane region" description="Helical" evidence="8">
    <location>
        <begin position="456"/>
        <end position="478"/>
    </location>
</feature>
<feature type="domain" description="ML-like" evidence="10">
    <location>
        <begin position="25"/>
        <end position="163"/>
    </location>
</feature>
<dbReference type="InterPro" id="IPR010308">
    <property type="entry name" value="TRP_C"/>
</dbReference>
<comment type="subcellular location">
    <subcellularLocation>
        <location evidence="1">Membrane</location>
        <topology evidence="1">Multi-pass membrane protein</topology>
    </subcellularLocation>
</comment>
<evidence type="ECO:0000313" key="11">
    <source>
        <dbReference type="EMBL" id="CCG83742.1"/>
    </source>
</evidence>
<dbReference type="SMART" id="SM01320">
    <property type="entry name" value="TRP_N"/>
    <property type="match status" value="1"/>
</dbReference>
<feature type="transmembrane region" description="Helical" evidence="8">
    <location>
        <begin position="376"/>
        <end position="397"/>
    </location>
</feature>
<dbReference type="GO" id="GO:0055085">
    <property type="term" value="P:transmembrane transport"/>
    <property type="evidence" value="ECO:0007669"/>
    <property type="project" value="TreeGrafter"/>
</dbReference>
<dbReference type="eggNOG" id="ENOG502QSVZ">
    <property type="taxonomic scope" value="Eukaryota"/>
</dbReference>
<evidence type="ECO:0000256" key="4">
    <source>
        <dbReference type="ARBA" id="ARBA00022729"/>
    </source>
</evidence>
<feature type="region of interest" description="Disordered" evidence="7">
    <location>
        <begin position="777"/>
        <end position="799"/>
    </location>
</feature>
<feature type="compositionally biased region" description="Basic and acidic residues" evidence="7">
    <location>
        <begin position="686"/>
        <end position="702"/>
    </location>
</feature>
<feature type="transmembrane region" description="Helical" evidence="8">
    <location>
        <begin position="166"/>
        <end position="185"/>
    </location>
</feature>
<reference evidence="11 12" key="1">
    <citation type="journal article" date="2013" name="MBio">
        <title>Genome sequencing of the plant pathogen Taphrina deformans, the causal agent of peach leaf curl.</title>
        <authorList>
            <person name="Cisse O.H."/>
            <person name="Almeida J.M.G.C.F."/>
            <person name="Fonseca A."/>
            <person name="Kumar A.A."/>
            <person name="Salojaervi J."/>
            <person name="Overmyer K."/>
            <person name="Hauser P.M."/>
            <person name="Pagni M."/>
        </authorList>
    </citation>
    <scope>NUCLEOTIDE SEQUENCE [LARGE SCALE GENOMIC DNA]</scope>
    <source>
        <strain evidence="12">PYCC 5710 / ATCC 11124 / CBS 356.35 / IMI 108563 / JCM 9778 / NBRC 8474</strain>
    </source>
</reference>
<feature type="region of interest" description="Disordered" evidence="7">
    <location>
        <begin position="652"/>
        <end position="724"/>
    </location>
</feature>
<gene>
    <name evidence="11" type="ORF">TAPDE_004059</name>
</gene>
<evidence type="ECO:0000256" key="7">
    <source>
        <dbReference type="SAM" id="MobiDB-lite"/>
    </source>
</evidence>
<evidence type="ECO:0000256" key="6">
    <source>
        <dbReference type="ARBA" id="ARBA00023136"/>
    </source>
</evidence>
<feature type="signal peptide" evidence="9">
    <location>
        <begin position="1"/>
        <end position="22"/>
    </location>
</feature>
<comment type="caution">
    <text evidence="11">The sequence shown here is derived from an EMBL/GenBank/DDBJ whole genome shotgun (WGS) entry which is preliminary data.</text>
</comment>
<evidence type="ECO:0000256" key="8">
    <source>
        <dbReference type="SAM" id="Phobius"/>
    </source>
</evidence>
<dbReference type="EMBL" id="CAHR02000173">
    <property type="protein sequence ID" value="CCG83742.1"/>
    <property type="molecule type" value="Genomic_DNA"/>
</dbReference>
<dbReference type="Proteomes" id="UP000013776">
    <property type="component" value="Unassembled WGS sequence"/>
</dbReference>
<dbReference type="Pfam" id="PF06011">
    <property type="entry name" value="TRP"/>
    <property type="match status" value="1"/>
</dbReference>
<dbReference type="InterPro" id="IPR040241">
    <property type="entry name" value="TRP_Flc/Pkd2-like"/>
</dbReference>
<evidence type="ECO:0000256" key="1">
    <source>
        <dbReference type="ARBA" id="ARBA00004141"/>
    </source>
</evidence>
<dbReference type="PANTHER" id="PTHR31145:SF2">
    <property type="entry name" value="FLAVIN CARRIER PROTEIN 2"/>
    <property type="match status" value="1"/>
</dbReference>
<comment type="similarity">
    <text evidence="2">Belongs to the transient receptor potential (TRP) ion channel family.</text>
</comment>
<keyword evidence="12" id="KW-1185">Reference proteome</keyword>
<keyword evidence="5 8" id="KW-1133">Transmembrane helix</keyword>
<keyword evidence="4 9" id="KW-0732">Signal</keyword>
<dbReference type="OrthoDB" id="5212126at2759"/>
<feature type="transmembrane region" description="Helical" evidence="8">
    <location>
        <begin position="556"/>
        <end position="582"/>
    </location>
</feature>
<feature type="transmembrane region" description="Helical" evidence="8">
    <location>
        <begin position="327"/>
        <end position="348"/>
    </location>
</feature>
<dbReference type="GO" id="GO:0016020">
    <property type="term" value="C:membrane"/>
    <property type="evidence" value="ECO:0007669"/>
    <property type="project" value="UniProtKB-SubCell"/>
</dbReference>
<protein>
    <recommendedName>
        <fullName evidence="10">ML-like domain-containing protein</fullName>
    </recommendedName>
</protein>
<accession>R4XDP8</accession>
<dbReference type="Pfam" id="PF14558">
    <property type="entry name" value="TRP_N"/>
    <property type="match status" value="1"/>
</dbReference>
<feature type="chain" id="PRO_5004381465" description="ML-like domain-containing protein" evidence="9">
    <location>
        <begin position="23"/>
        <end position="799"/>
    </location>
</feature>
<evidence type="ECO:0000256" key="2">
    <source>
        <dbReference type="ARBA" id="ARBA00010642"/>
    </source>
</evidence>
<feature type="transmembrane region" description="Helical" evidence="8">
    <location>
        <begin position="522"/>
        <end position="544"/>
    </location>
</feature>
<organism evidence="11 12">
    <name type="scientific">Taphrina deformans (strain PYCC 5710 / ATCC 11124 / CBS 356.35 / IMI 108563 / JCM 9778 / NBRC 8474)</name>
    <name type="common">Peach leaf curl fungus</name>
    <name type="synonym">Lalaria deformans</name>
    <dbReference type="NCBI Taxonomy" id="1097556"/>
    <lineage>
        <taxon>Eukaryota</taxon>
        <taxon>Fungi</taxon>
        <taxon>Dikarya</taxon>
        <taxon>Ascomycota</taxon>
        <taxon>Taphrinomycotina</taxon>
        <taxon>Taphrinomycetes</taxon>
        <taxon>Taphrinales</taxon>
        <taxon>Taphrinaceae</taxon>
        <taxon>Taphrina</taxon>
    </lineage>
</organism>